<evidence type="ECO:0000256" key="2">
    <source>
        <dbReference type="ARBA" id="ARBA00022527"/>
    </source>
</evidence>
<reference evidence="10" key="1">
    <citation type="submission" date="2021-03" db="EMBL/GenBank/DDBJ databases">
        <title>Comamonas denitrificans.</title>
        <authorList>
            <person name="Finster K."/>
        </authorList>
    </citation>
    <scope>NUCLEOTIDE SEQUENCE</scope>
    <source>
        <strain evidence="10">MM2021_4</strain>
    </source>
</reference>
<feature type="domain" description="RIO-type" evidence="9">
    <location>
        <begin position="81"/>
        <end position="152"/>
    </location>
</feature>
<dbReference type="SUPFAM" id="SSF56112">
    <property type="entry name" value="Protein kinase-like (PK-like)"/>
    <property type="match status" value="1"/>
</dbReference>
<dbReference type="EC" id="2.7.11.1" evidence="1"/>
<dbReference type="GO" id="GO:0005524">
    <property type="term" value="F:ATP binding"/>
    <property type="evidence" value="ECO:0007669"/>
    <property type="project" value="UniProtKB-KW"/>
</dbReference>
<evidence type="ECO:0000313" key="10">
    <source>
        <dbReference type="EMBL" id="MBO1250437.1"/>
    </source>
</evidence>
<evidence type="ECO:0000256" key="3">
    <source>
        <dbReference type="ARBA" id="ARBA00022679"/>
    </source>
</evidence>
<dbReference type="GO" id="GO:0004674">
    <property type="term" value="F:protein serine/threonine kinase activity"/>
    <property type="evidence" value="ECO:0007669"/>
    <property type="project" value="UniProtKB-KW"/>
</dbReference>
<gene>
    <name evidence="10" type="ORF">J1777_11470</name>
</gene>
<keyword evidence="5" id="KW-0418">Kinase</keyword>
<evidence type="ECO:0000259" key="9">
    <source>
        <dbReference type="Pfam" id="PF01163"/>
    </source>
</evidence>
<comment type="caution">
    <text evidence="10">The sequence shown here is derived from an EMBL/GenBank/DDBJ whole genome shotgun (WGS) entry which is preliminary data.</text>
</comment>
<keyword evidence="11" id="KW-1185">Reference proteome</keyword>
<dbReference type="Pfam" id="PF01163">
    <property type="entry name" value="RIO1"/>
    <property type="match status" value="1"/>
</dbReference>
<organism evidence="10 11">
    <name type="scientific">Comamonas denitrificans</name>
    <dbReference type="NCBI Taxonomy" id="117506"/>
    <lineage>
        <taxon>Bacteria</taxon>
        <taxon>Pseudomonadati</taxon>
        <taxon>Pseudomonadota</taxon>
        <taxon>Betaproteobacteria</taxon>
        <taxon>Burkholderiales</taxon>
        <taxon>Comamonadaceae</taxon>
        <taxon>Comamonas</taxon>
    </lineage>
</organism>
<dbReference type="RefSeq" id="WP_207575834.1">
    <property type="nucleotide sequence ID" value="NZ_JAFNME010000027.1"/>
</dbReference>
<evidence type="ECO:0000256" key="8">
    <source>
        <dbReference type="ARBA" id="ARBA00048679"/>
    </source>
</evidence>
<evidence type="ECO:0000256" key="6">
    <source>
        <dbReference type="ARBA" id="ARBA00022840"/>
    </source>
</evidence>
<dbReference type="AlphaFoldDB" id="A0A939GWQ3"/>
<keyword evidence="6" id="KW-0067">ATP-binding</keyword>
<sequence length="272" mass="29328">MPTEAAAAPALDFAAFLASHAPHQTALVQRYQWQGHSLWLKRAGPAHPAWRYRALAWVSHWLQVPALQPVPNPGGVQAIATEVQRLQTLAACGLRVPAVVAVSKQAFVMRDLGQAGQPVQSLGHALEQAGTAAATLALWQRGLQALAQVHGQGQCLSQAFARNMVLCADGGIGLIDFEDDPAAHLPLPLCQVRDVLCYVHSTAWILARVQALPQAQATWQQALAQWSPPVQQALAATQQRLGLLGKLPRSRRLGRDALRLRMAWALLAGNNV</sequence>
<keyword evidence="3" id="KW-0808">Transferase</keyword>
<proteinExistence type="predicted"/>
<dbReference type="EMBL" id="JAFNME010000027">
    <property type="protein sequence ID" value="MBO1250437.1"/>
    <property type="molecule type" value="Genomic_DNA"/>
</dbReference>
<evidence type="ECO:0000256" key="7">
    <source>
        <dbReference type="ARBA" id="ARBA00047899"/>
    </source>
</evidence>
<comment type="catalytic activity">
    <reaction evidence="7">
        <text>L-threonyl-[protein] + ATP = O-phospho-L-threonyl-[protein] + ADP + H(+)</text>
        <dbReference type="Rhea" id="RHEA:46608"/>
        <dbReference type="Rhea" id="RHEA-COMP:11060"/>
        <dbReference type="Rhea" id="RHEA-COMP:11605"/>
        <dbReference type="ChEBI" id="CHEBI:15378"/>
        <dbReference type="ChEBI" id="CHEBI:30013"/>
        <dbReference type="ChEBI" id="CHEBI:30616"/>
        <dbReference type="ChEBI" id="CHEBI:61977"/>
        <dbReference type="ChEBI" id="CHEBI:456216"/>
        <dbReference type="EC" id="2.7.11.1"/>
    </reaction>
</comment>
<evidence type="ECO:0000256" key="5">
    <source>
        <dbReference type="ARBA" id="ARBA00022777"/>
    </source>
</evidence>
<accession>A0A939GWQ3</accession>
<name>A0A939GWQ3_9BURK</name>
<evidence type="ECO:0000256" key="4">
    <source>
        <dbReference type="ARBA" id="ARBA00022741"/>
    </source>
</evidence>
<evidence type="ECO:0000256" key="1">
    <source>
        <dbReference type="ARBA" id="ARBA00012513"/>
    </source>
</evidence>
<dbReference type="Proteomes" id="UP000664731">
    <property type="component" value="Unassembled WGS sequence"/>
</dbReference>
<protein>
    <recommendedName>
        <fullName evidence="1">non-specific serine/threonine protein kinase</fullName>
        <ecNumber evidence="1">2.7.11.1</ecNumber>
    </recommendedName>
</protein>
<keyword evidence="2" id="KW-0723">Serine/threonine-protein kinase</keyword>
<dbReference type="InterPro" id="IPR018934">
    <property type="entry name" value="RIO_dom"/>
</dbReference>
<comment type="catalytic activity">
    <reaction evidence="8">
        <text>L-seryl-[protein] + ATP = O-phospho-L-seryl-[protein] + ADP + H(+)</text>
        <dbReference type="Rhea" id="RHEA:17989"/>
        <dbReference type="Rhea" id="RHEA-COMP:9863"/>
        <dbReference type="Rhea" id="RHEA-COMP:11604"/>
        <dbReference type="ChEBI" id="CHEBI:15378"/>
        <dbReference type="ChEBI" id="CHEBI:29999"/>
        <dbReference type="ChEBI" id="CHEBI:30616"/>
        <dbReference type="ChEBI" id="CHEBI:83421"/>
        <dbReference type="ChEBI" id="CHEBI:456216"/>
        <dbReference type="EC" id="2.7.11.1"/>
    </reaction>
</comment>
<dbReference type="InterPro" id="IPR011009">
    <property type="entry name" value="Kinase-like_dom_sf"/>
</dbReference>
<evidence type="ECO:0000313" key="11">
    <source>
        <dbReference type="Proteomes" id="UP000664731"/>
    </source>
</evidence>
<keyword evidence="4" id="KW-0547">Nucleotide-binding</keyword>